<evidence type="ECO:0000256" key="2">
    <source>
        <dbReference type="ARBA" id="ARBA00023163"/>
    </source>
</evidence>
<accession>A0AAD5Z7A3</accession>
<proteinExistence type="inferred from homology"/>
<keyword evidence="1" id="KW-0805">Transcription regulation</keyword>
<dbReference type="Proteomes" id="UP001210211">
    <property type="component" value="Unassembled WGS sequence"/>
</dbReference>
<evidence type="ECO:0000256" key="1">
    <source>
        <dbReference type="ARBA" id="ARBA00023015"/>
    </source>
</evidence>
<evidence type="ECO:0000256" key="3">
    <source>
        <dbReference type="PROSITE-ProRule" id="PRU01191"/>
    </source>
</evidence>
<keyword evidence="5" id="KW-1185">Reference proteome</keyword>
<sequence>MNKIEGLLQSVANCIFFMSNQCECEGSRTMDDSETFCVSANAVSKTFREDCSVEEEPQTQHDKKSEEVDANSNSTLRYISQMLLEEDKNEKVRTYEEERALLATEKAFHDILRQEYYSTPDEPLLPDAVYQRSSVDGTNYKKSSDGGRRKLITNGPVDDTHSIKLPLESADPTSALSIESLTARQIQKGNDEAMKFLPNTGEFFINLGSTRSNSGRNWQSRSKRNPNYSDLDQLVGRLPKQIVVYTDEPIRNENFDKVLLLKGQKYTEEDSMLRKIMQKEMADHSRKILAKVSNNEMEQDKNWRMLESVDVRSILITCSKAISVNNHPLAKELISEIRKYSSPHGDWSQRLAYYFVDGLEARLTGASNEIYDKLLPQKNLTAIELLKVHHMYRVASPCRGTFLYFANEIILNNISKQTQKVHIINYGITQGFQWPAFFEHFTNWEGFPPKIRMTIIEFPEPGLCPRRKVELIGRRVADYAKSFNVPFEYEAIVTEWQNVEVEDLKIAKDEVVIVNCLIHSEKLSDEAVHTNSPRDIFLNNIRKIKPRIFIHATLNGPINSPYFPHRFRAALSLYSSFFEMLDSNLPRSNLERLIIEKHFFMPAAINAIAFEGPNRVERPETYREWHARKLRAGLVPLPIDPKIKKDMINFVQEHYHKEFVVEDDNGWLLLGWKGRILYGLTTWKANEV</sequence>
<dbReference type="InterPro" id="IPR005202">
    <property type="entry name" value="TF_GRAS"/>
</dbReference>
<evidence type="ECO:0008006" key="6">
    <source>
        <dbReference type="Google" id="ProtNLM"/>
    </source>
</evidence>
<comment type="caution">
    <text evidence="3">Lacks conserved residue(s) required for the propagation of feature annotation.</text>
</comment>
<keyword evidence="2" id="KW-0804">Transcription</keyword>
<gene>
    <name evidence="4" type="ORF">LUZ61_017386</name>
</gene>
<feature type="region of interest" description="Leucine repeat II (LRII)" evidence="3">
    <location>
        <begin position="471"/>
        <end position="503"/>
    </location>
</feature>
<name>A0AAD5Z7A3_9POAL</name>
<evidence type="ECO:0000313" key="5">
    <source>
        <dbReference type="Proteomes" id="UP001210211"/>
    </source>
</evidence>
<dbReference type="PANTHER" id="PTHR31636">
    <property type="entry name" value="OSJNBA0084A10.13 PROTEIN-RELATED"/>
    <property type="match status" value="1"/>
</dbReference>
<feature type="region of interest" description="SAW" evidence="3">
    <location>
        <begin position="609"/>
        <end position="684"/>
    </location>
</feature>
<dbReference type="EMBL" id="JAMRDG010000002">
    <property type="protein sequence ID" value="KAJ3688222.1"/>
    <property type="molecule type" value="Genomic_DNA"/>
</dbReference>
<evidence type="ECO:0000313" key="4">
    <source>
        <dbReference type="EMBL" id="KAJ3688222.1"/>
    </source>
</evidence>
<protein>
    <recommendedName>
        <fullName evidence="6">Scarecrow-like protein 14</fullName>
    </recommendedName>
</protein>
<comment type="caution">
    <text evidence="4">The sequence shown here is derived from an EMBL/GenBank/DDBJ whole genome shotgun (WGS) entry which is preliminary data.</text>
</comment>
<dbReference type="AlphaFoldDB" id="A0AAD5Z7A3"/>
<comment type="similarity">
    <text evidence="3">Belongs to the GRAS family.</text>
</comment>
<reference evidence="4 5" key="1">
    <citation type="journal article" date="2022" name="Cell">
        <title>Repeat-based holocentromeres influence genome architecture and karyotype evolution.</title>
        <authorList>
            <person name="Hofstatter P.G."/>
            <person name="Thangavel G."/>
            <person name="Lux T."/>
            <person name="Neumann P."/>
            <person name="Vondrak T."/>
            <person name="Novak P."/>
            <person name="Zhang M."/>
            <person name="Costa L."/>
            <person name="Castellani M."/>
            <person name="Scott A."/>
            <person name="Toegelov H."/>
            <person name="Fuchs J."/>
            <person name="Mata-Sucre Y."/>
            <person name="Dias Y."/>
            <person name="Vanzela A.L.L."/>
            <person name="Huettel B."/>
            <person name="Almeida C.C.S."/>
            <person name="Simkova H."/>
            <person name="Souza G."/>
            <person name="Pedrosa-Harand A."/>
            <person name="Macas J."/>
            <person name="Mayer K.F.X."/>
            <person name="Houben A."/>
            <person name="Marques A."/>
        </authorList>
    </citation>
    <scope>NUCLEOTIDE SEQUENCE [LARGE SCALE GENOMIC DNA]</scope>
    <source>
        <strain evidence="4">RhyTen1mFocal</strain>
    </source>
</reference>
<dbReference type="Pfam" id="PF03514">
    <property type="entry name" value="GRAS"/>
    <property type="match status" value="1"/>
</dbReference>
<dbReference type="PROSITE" id="PS50985">
    <property type="entry name" value="GRAS"/>
    <property type="match status" value="1"/>
</dbReference>
<organism evidence="4 5">
    <name type="scientific">Rhynchospora tenuis</name>
    <dbReference type="NCBI Taxonomy" id="198213"/>
    <lineage>
        <taxon>Eukaryota</taxon>
        <taxon>Viridiplantae</taxon>
        <taxon>Streptophyta</taxon>
        <taxon>Embryophyta</taxon>
        <taxon>Tracheophyta</taxon>
        <taxon>Spermatophyta</taxon>
        <taxon>Magnoliopsida</taxon>
        <taxon>Liliopsida</taxon>
        <taxon>Poales</taxon>
        <taxon>Cyperaceae</taxon>
        <taxon>Cyperoideae</taxon>
        <taxon>Rhynchosporeae</taxon>
        <taxon>Rhynchospora</taxon>
    </lineage>
</organism>